<protein>
    <recommendedName>
        <fullName evidence="3">Carboxylic ester hydrolase</fullName>
        <ecNumber evidence="3">3.1.1.-</ecNumber>
    </recommendedName>
</protein>
<dbReference type="Gene3D" id="3.40.50.1820">
    <property type="entry name" value="alpha/beta hydrolase"/>
    <property type="match status" value="1"/>
</dbReference>
<evidence type="ECO:0000256" key="2">
    <source>
        <dbReference type="ARBA" id="ARBA00022801"/>
    </source>
</evidence>
<reference evidence="5 6" key="1">
    <citation type="submission" date="2016-07" db="EMBL/GenBank/DDBJ databases">
        <title>Draft genome of the white-rot fungus Obba rivulosa 3A-2.</title>
        <authorList>
            <consortium name="DOE Joint Genome Institute"/>
            <person name="Miettinen O."/>
            <person name="Riley R."/>
            <person name="Acob R."/>
            <person name="Barry K."/>
            <person name="Cullen D."/>
            <person name="De Vries R."/>
            <person name="Hainaut M."/>
            <person name="Hatakka A."/>
            <person name="Henrissat B."/>
            <person name="Hilden K."/>
            <person name="Kuo R."/>
            <person name="Labutti K."/>
            <person name="Lipzen A."/>
            <person name="Makela M.R."/>
            <person name="Sandor L."/>
            <person name="Spatafora J.W."/>
            <person name="Grigoriev I.V."/>
            <person name="Hibbett D.S."/>
        </authorList>
    </citation>
    <scope>NUCLEOTIDE SEQUENCE [LARGE SCALE GENOMIC DNA]</scope>
    <source>
        <strain evidence="5 6">3A-2</strain>
    </source>
</reference>
<proteinExistence type="inferred from homology"/>
<feature type="domain" description="Carboxylesterase type B" evidence="4">
    <location>
        <begin position="497"/>
        <end position="639"/>
    </location>
</feature>
<dbReference type="EC" id="3.1.1.-" evidence="3"/>
<feature type="domain" description="Carboxylesterase type B" evidence="4">
    <location>
        <begin position="168"/>
        <end position="457"/>
    </location>
</feature>
<comment type="similarity">
    <text evidence="1 3">Belongs to the type-B carboxylesterase/lipase family.</text>
</comment>
<keyword evidence="6" id="KW-1185">Reference proteome</keyword>
<dbReference type="PANTHER" id="PTHR43142">
    <property type="entry name" value="CARBOXYLIC ESTER HYDROLASE"/>
    <property type="match status" value="1"/>
</dbReference>
<dbReference type="OrthoDB" id="408631at2759"/>
<keyword evidence="3" id="KW-0732">Signal</keyword>
<organism evidence="5 6">
    <name type="scientific">Obba rivulosa</name>
    <dbReference type="NCBI Taxonomy" id="1052685"/>
    <lineage>
        <taxon>Eukaryota</taxon>
        <taxon>Fungi</taxon>
        <taxon>Dikarya</taxon>
        <taxon>Basidiomycota</taxon>
        <taxon>Agaricomycotina</taxon>
        <taxon>Agaricomycetes</taxon>
        <taxon>Polyporales</taxon>
        <taxon>Gelatoporiaceae</taxon>
        <taxon>Obba</taxon>
    </lineage>
</organism>
<keyword evidence="2 3" id="KW-0378">Hydrolase</keyword>
<evidence type="ECO:0000256" key="3">
    <source>
        <dbReference type="RuleBase" id="RU361235"/>
    </source>
</evidence>
<gene>
    <name evidence="5" type="ORF">OBBRIDRAFT_796825</name>
</gene>
<dbReference type="SUPFAM" id="SSF53474">
    <property type="entry name" value="alpha/beta-Hydrolases"/>
    <property type="match status" value="1"/>
</dbReference>
<evidence type="ECO:0000256" key="1">
    <source>
        <dbReference type="ARBA" id="ARBA00005964"/>
    </source>
</evidence>
<dbReference type="AlphaFoldDB" id="A0A8E2ALH1"/>
<feature type="chain" id="PRO_5034396166" description="Carboxylic ester hydrolase" evidence="3">
    <location>
        <begin position="20"/>
        <end position="678"/>
    </location>
</feature>
<evidence type="ECO:0000313" key="6">
    <source>
        <dbReference type="Proteomes" id="UP000250043"/>
    </source>
</evidence>
<dbReference type="Pfam" id="PF00135">
    <property type="entry name" value="COesterase"/>
    <property type="match status" value="2"/>
</dbReference>
<evidence type="ECO:0000313" key="5">
    <source>
        <dbReference type="EMBL" id="OCH86808.1"/>
    </source>
</evidence>
<accession>A0A8E2ALH1</accession>
<dbReference type="Proteomes" id="UP000250043">
    <property type="component" value="Unassembled WGS sequence"/>
</dbReference>
<dbReference type="InterPro" id="IPR019826">
    <property type="entry name" value="Carboxylesterase_B_AS"/>
</dbReference>
<dbReference type="GO" id="GO:0016787">
    <property type="term" value="F:hydrolase activity"/>
    <property type="evidence" value="ECO:0007669"/>
    <property type="project" value="UniProtKB-KW"/>
</dbReference>
<dbReference type="EMBL" id="KV722511">
    <property type="protein sequence ID" value="OCH86808.1"/>
    <property type="molecule type" value="Genomic_DNA"/>
</dbReference>
<feature type="signal peptide" evidence="3">
    <location>
        <begin position="1"/>
        <end position="19"/>
    </location>
</feature>
<sequence>MAVLGIALAYLGFIGSAHSVPSPTSVGSELTLLYNNDLDRPNAPQHKSALLLSTRSDANAKAACAQLGETLLPINTTFFTTDLPPTLEYQVFQGAVPPTQEFWVASKGITCQVVDAQGRVSASSCLRELPALCSQSAGFQAAPETATSLTVHSQDLIITGFRDQLSFKFLGIPYADQPARWTYSTPYTGPTTINATQFGPSCVQTGTSGTSEECLFLNIWTPFIPENAATTPKSKLKAVIFWIHGGAFTSGSGADPTFDGGNFASRGDVVLITINYRLSTLGFLALDDGVTNGNFGLADQIQALEWVQQHVSAFGGDAERITIYGQSAGAASVRALMASPKAIGKFAAAIPSSNLAGDNYATTYSLYYTIPQEVSVAVEPILRETGCDNATDTLACLKAVDGNTLVNLPDVARYLVVDGTFLTSNGLPLNGSGPIANVHTLMGFMRDDGAAFIGYPTSDNVTAGLLGAFLPLTVENNSLFPVPTGPNATLDVFNLTARVTTDIEFRCLDQATAISAVKHNLLKSVWFYEFNRSYQTSPGFDPNFPVCDAPVDAEHPFGDPSKEYFKCHSGDLYYTFGNLPTATLPYRDADDLPFMQLTLDTWASFARTFNPNPDPAFLKARGLSGTAALIAKQSLWEPVTGANVNAKPLRVLQLPSFMDVFSEGAQCEFMSLPLDFFG</sequence>
<dbReference type="PANTHER" id="PTHR43142:SF3">
    <property type="entry name" value="PUTATIVE (AFU_ORTHOLOGUE AFUA_3G09070)-RELATED"/>
    <property type="match status" value="1"/>
</dbReference>
<evidence type="ECO:0000259" key="4">
    <source>
        <dbReference type="Pfam" id="PF00135"/>
    </source>
</evidence>
<dbReference type="InterPro" id="IPR002018">
    <property type="entry name" value="CarbesteraseB"/>
</dbReference>
<dbReference type="PROSITE" id="PS00122">
    <property type="entry name" value="CARBOXYLESTERASE_B_1"/>
    <property type="match status" value="1"/>
</dbReference>
<name>A0A8E2ALH1_9APHY</name>
<dbReference type="InterPro" id="IPR029058">
    <property type="entry name" value="AB_hydrolase_fold"/>
</dbReference>